<keyword evidence="3" id="KW-1185">Reference proteome</keyword>
<feature type="compositionally biased region" description="Basic residues" evidence="1">
    <location>
        <begin position="94"/>
        <end position="144"/>
    </location>
</feature>
<proteinExistence type="predicted"/>
<dbReference type="EMBL" id="CACVKT020000492">
    <property type="protein sequence ID" value="CAC5359493.1"/>
    <property type="molecule type" value="Genomic_DNA"/>
</dbReference>
<evidence type="ECO:0000313" key="3">
    <source>
        <dbReference type="Proteomes" id="UP000507470"/>
    </source>
</evidence>
<dbReference type="OrthoDB" id="6199170at2759"/>
<feature type="region of interest" description="Disordered" evidence="1">
    <location>
        <begin position="75"/>
        <end position="162"/>
    </location>
</feature>
<sequence>MNSQTYVTDPVMWENFYKNMSNKTFDPYKFRKQKKIQTGRGLYGRFKGSYLIPVNPNSVEAESKSIQIKQVTPVEADANRAESELKDDNGMNKPHVKLLKRIKGRKRIKGGRKKKRVNEKTSKKRTSPKSKKKITPKKSKKRKLDHIDSVWKTVGQKKRRKL</sequence>
<name>A0A6J8A345_MYTCO</name>
<organism evidence="2 3">
    <name type="scientific">Mytilus coruscus</name>
    <name type="common">Sea mussel</name>
    <dbReference type="NCBI Taxonomy" id="42192"/>
    <lineage>
        <taxon>Eukaryota</taxon>
        <taxon>Metazoa</taxon>
        <taxon>Spiralia</taxon>
        <taxon>Lophotrochozoa</taxon>
        <taxon>Mollusca</taxon>
        <taxon>Bivalvia</taxon>
        <taxon>Autobranchia</taxon>
        <taxon>Pteriomorphia</taxon>
        <taxon>Mytilida</taxon>
        <taxon>Mytiloidea</taxon>
        <taxon>Mytilidae</taxon>
        <taxon>Mytilinae</taxon>
        <taxon>Mytilus</taxon>
    </lineage>
</organism>
<protein>
    <submittedName>
        <fullName evidence="2">Uncharacterized protein</fullName>
    </submittedName>
</protein>
<dbReference type="Proteomes" id="UP000507470">
    <property type="component" value="Unassembled WGS sequence"/>
</dbReference>
<evidence type="ECO:0000256" key="1">
    <source>
        <dbReference type="SAM" id="MobiDB-lite"/>
    </source>
</evidence>
<accession>A0A6J8A345</accession>
<gene>
    <name evidence="2" type="ORF">MCOR_2322</name>
</gene>
<dbReference type="AlphaFoldDB" id="A0A6J8A345"/>
<feature type="compositionally biased region" description="Basic and acidic residues" evidence="1">
    <location>
        <begin position="77"/>
        <end position="90"/>
    </location>
</feature>
<evidence type="ECO:0000313" key="2">
    <source>
        <dbReference type="EMBL" id="CAC5359493.1"/>
    </source>
</evidence>
<reference evidence="2 3" key="1">
    <citation type="submission" date="2020-06" db="EMBL/GenBank/DDBJ databases">
        <authorList>
            <person name="Li R."/>
            <person name="Bekaert M."/>
        </authorList>
    </citation>
    <scope>NUCLEOTIDE SEQUENCE [LARGE SCALE GENOMIC DNA]</scope>
    <source>
        <strain evidence="3">wild</strain>
    </source>
</reference>